<dbReference type="AlphaFoldDB" id="A0A166WK91"/>
<dbReference type="OrthoDB" id="2367075at2759"/>
<feature type="non-terminal residue" evidence="2">
    <location>
        <position position="1"/>
    </location>
</feature>
<gene>
    <name evidence="2" type="ORF">FIBSPDRAFT_720421</name>
</gene>
<dbReference type="Proteomes" id="UP000076532">
    <property type="component" value="Unassembled WGS sequence"/>
</dbReference>
<dbReference type="EMBL" id="KV417481">
    <property type="protein sequence ID" value="KZP33841.1"/>
    <property type="molecule type" value="Genomic_DNA"/>
</dbReference>
<reference evidence="2 3" key="1">
    <citation type="journal article" date="2016" name="Mol. Biol. Evol.">
        <title>Comparative Genomics of Early-Diverging Mushroom-Forming Fungi Provides Insights into the Origins of Lignocellulose Decay Capabilities.</title>
        <authorList>
            <person name="Nagy L.G."/>
            <person name="Riley R."/>
            <person name="Tritt A."/>
            <person name="Adam C."/>
            <person name="Daum C."/>
            <person name="Floudas D."/>
            <person name="Sun H."/>
            <person name="Yadav J.S."/>
            <person name="Pangilinan J."/>
            <person name="Larsson K.H."/>
            <person name="Matsuura K."/>
            <person name="Barry K."/>
            <person name="Labutti K."/>
            <person name="Kuo R."/>
            <person name="Ohm R.A."/>
            <person name="Bhattacharya S.S."/>
            <person name="Shirouzu T."/>
            <person name="Yoshinaga Y."/>
            <person name="Martin F.M."/>
            <person name="Grigoriev I.V."/>
            <person name="Hibbett D.S."/>
        </authorList>
    </citation>
    <scope>NUCLEOTIDE SEQUENCE [LARGE SCALE GENOMIC DNA]</scope>
    <source>
        <strain evidence="2 3">CBS 109695</strain>
    </source>
</reference>
<accession>A0A166WK91</accession>
<feature type="compositionally biased region" description="Basic and acidic residues" evidence="1">
    <location>
        <begin position="269"/>
        <end position="284"/>
    </location>
</feature>
<proteinExistence type="predicted"/>
<protein>
    <recommendedName>
        <fullName evidence="4">BTB domain-containing protein</fullName>
    </recommendedName>
</protein>
<evidence type="ECO:0000313" key="2">
    <source>
        <dbReference type="EMBL" id="KZP33841.1"/>
    </source>
</evidence>
<evidence type="ECO:0000256" key="1">
    <source>
        <dbReference type="SAM" id="MobiDB-lite"/>
    </source>
</evidence>
<organism evidence="2 3">
    <name type="scientific">Athelia psychrophila</name>
    <dbReference type="NCBI Taxonomy" id="1759441"/>
    <lineage>
        <taxon>Eukaryota</taxon>
        <taxon>Fungi</taxon>
        <taxon>Dikarya</taxon>
        <taxon>Basidiomycota</taxon>
        <taxon>Agaricomycotina</taxon>
        <taxon>Agaricomycetes</taxon>
        <taxon>Agaricomycetidae</taxon>
        <taxon>Atheliales</taxon>
        <taxon>Atheliaceae</taxon>
        <taxon>Athelia</taxon>
    </lineage>
</organism>
<feature type="region of interest" description="Disordered" evidence="1">
    <location>
        <begin position="237"/>
        <end position="297"/>
    </location>
</feature>
<evidence type="ECO:0000313" key="3">
    <source>
        <dbReference type="Proteomes" id="UP000076532"/>
    </source>
</evidence>
<name>A0A166WK91_9AGAM</name>
<evidence type="ECO:0008006" key="4">
    <source>
        <dbReference type="Google" id="ProtNLM"/>
    </source>
</evidence>
<sequence length="297" mass="32918">VEDVLYSVHRYFFERDSSVFAGKGLTEAAPMALEGVSTAHFDQFLSVIYPSEYGLFTASTVEEWTAILSLADRWGFTSIRALAIKQLGPIASEIDYIVLGRQYGVEKWLSDAYEAVCRRNMPLTLEEGRRLGVDDVIRINNIRQVFGFGESSVLNISLVNRGVRTAFGLTAVGTAVGDDEADGSDWSKPDWYRSQFPQRMKENAKAAPVAAGWWGGPAPSAADPWCPPMDPPSAGGSCYGVAEPPPPPPAAVPDFDPLTPKERKKKQKEVKERMEKEKCERELVEQETLDLDVRRVE</sequence>
<keyword evidence="3" id="KW-1185">Reference proteome</keyword>